<sequence>MTEVENRGHIFISYAWGNGFENKEWVRQRVLTQISWNHDVFWDRDSISYGDSIDGVIAKALSKRPVQILCLCDQDYIRAAQQKGSGLHRELKMLAEIANEPGVRIVPVILEAGCADQLPEPLIGRLYLDLQPLHQLNIDIGTAVMEVAEGRTAAQVQSGVNARLAAFKLRERALKYFQARPVEVWGNGRNHEVTVYREGTPPSLLQPAPWMWESNNWNYMLNDDCLTFCPTKGRWHWELSSSSSEMRPLATAVLSVFFDQLDGSKAEPWLNQGGIVLANTFFRTVLESEPFRFDADDVIGFLMRRDEGYEALEKLLDAADEGGDRA</sequence>
<organism evidence="2 3">
    <name type="scientific">Pseudomonas helmanticensis</name>
    <dbReference type="NCBI Taxonomy" id="1471381"/>
    <lineage>
        <taxon>Bacteria</taxon>
        <taxon>Pseudomonadati</taxon>
        <taxon>Pseudomonadota</taxon>
        <taxon>Gammaproteobacteria</taxon>
        <taxon>Pseudomonadales</taxon>
        <taxon>Pseudomonadaceae</taxon>
        <taxon>Pseudomonas</taxon>
    </lineage>
</organism>
<accession>A0A4R7VE45</accession>
<dbReference type="InterPro" id="IPR035897">
    <property type="entry name" value="Toll_tir_struct_dom_sf"/>
</dbReference>
<dbReference type="EMBL" id="SOCQ01000006">
    <property type="protein sequence ID" value="TDV47460.1"/>
    <property type="molecule type" value="Genomic_DNA"/>
</dbReference>
<comment type="caution">
    <text evidence="2">The sequence shown here is derived from an EMBL/GenBank/DDBJ whole genome shotgun (WGS) entry which is preliminary data.</text>
</comment>
<dbReference type="RefSeq" id="WP_166674963.1">
    <property type="nucleotide sequence ID" value="NZ_SOCQ01000006.1"/>
</dbReference>
<dbReference type="GO" id="GO:0007165">
    <property type="term" value="P:signal transduction"/>
    <property type="evidence" value="ECO:0007669"/>
    <property type="project" value="InterPro"/>
</dbReference>
<dbReference type="Proteomes" id="UP000295804">
    <property type="component" value="Unassembled WGS sequence"/>
</dbReference>
<evidence type="ECO:0000313" key="3">
    <source>
        <dbReference type="Proteomes" id="UP000295804"/>
    </source>
</evidence>
<name>A0A4R7VE45_9PSED</name>
<evidence type="ECO:0000313" key="2">
    <source>
        <dbReference type="EMBL" id="TDV47460.1"/>
    </source>
</evidence>
<dbReference type="SUPFAM" id="SSF52200">
    <property type="entry name" value="Toll/Interleukin receptor TIR domain"/>
    <property type="match status" value="1"/>
</dbReference>
<protein>
    <submittedName>
        <fullName evidence="2">TIR domain-containing protein</fullName>
    </submittedName>
</protein>
<gene>
    <name evidence="2" type="ORF">EDF87_10630</name>
</gene>
<proteinExistence type="predicted"/>
<dbReference type="Gene3D" id="3.40.50.10140">
    <property type="entry name" value="Toll/interleukin-1 receptor homology (TIR) domain"/>
    <property type="match status" value="1"/>
</dbReference>
<dbReference type="InterPro" id="IPR000157">
    <property type="entry name" value="TIR_dom"/>
</dbReference>
<dbReference type="Pfam" id="PF13676">
    <property type="entry name" value="TIR_2"/>
    <property type="match status" value="1"/>
</dbReference>
<evidence type="ECO:0000259" key="1">
    <source>
        <dbReference type="Pfam" id="PF13676"/>
    </source>
</evidence>
<dbReference type="AlphaFoldDB" id="A0A4R7VE45"/>
<feature type="domain" description="TIR" evidence="1">
    <location>
        <begin position="10"/>
        <end position="131"/>
    </location>
</feature>
<reference evidence="2 3" key="1">
    <citation type="submission" date="2019-03" db="EMBL/GenBank/DDBJ databases">
        <title>Genomic analyses of the natural microbiome of Caenorhabditis elegans.</title>
        <authorList>
            <person name="Samuel B."/>
        </authorList>
    </citation>
    <scope>NUCLEOTIDE SEQUENCE [LARGE SCALE GENOMIC DNA]</scope>
    <source>
        <strain evidence="2 3">BIGb0525</strain>
    </source>
</reference>